<evidence type="ECO:0000313" key="3">
    <source>
        <dbReference type="Proteomes" id="UP000316562"/>
    </source>
</evidence>
<gene>
    <name evidence="2" type="ORF">EVJ46_00105</name>
</gene>
<reference evidence="2 3" key="1">
    <citation type="journal article" date="2019" name="ISME J.">
        <title>Insights into ecological role of a new deltaproteobacterial order Candidatus Acidulodesulfobacterales by metagenomics and metatranscriptomics.</title>
        <authorList>
            <person name="Tan S."/>
            <person name="Liu J."/>
            <person name="Fang Y."/>
            <person name="Hedlund B.P."/>
            <person name="Lian Z.H."/>
            <person name="Huang L.Y."/>
            <person name="Li J.T."/>
            <person name="Huang L.N."/>
            <person name="Li W.J."/>
            <person name="Jiang H.C."/>
            <person name="Dong H.L."/>
            <person name="Shu W.S."/>
        </authorList>
    </citation>
    <scope>NUCLEOTIDE SEQUENCE [LARGE SCALE GENOMIC DNA]</scope>
    <source>
        <strain evidence="2">AP2</strain>
    </source>
</reference>
<sequence length="300" mass="34100">MKKVILTFLIAFFALTTNAYAKSIKYVYSGRIGKTFAYHNLVHTIYTAPGYLTTIILPSKALKVFLGNTSNFRASAYGKDIVIKPITYKIGAETDLVILTKNLKFSYRIISGTAKMADFIIFVKSPWSGTYVKNAFDRKLRIKEAKLQKIYHGKFERLAKLKEKITGDKRFVLGLMLKINKVKINQSQTALNGKFKVKINFISRADGYDYISYKIINNSSEPFLFLNENTRYSGHILPIYKSNLINKTFKPLTIKTGLIIFKAKKAQPVNLTLLFSENKIIKKFSFNSLGEGGNNSNDNY</sequence>
<dbReference type="EMBL" id="SGBC01000001">
    <property type="protein sequence ID" value="RZD16679.1"/>
    <property type="molecule type" value="Genomic_DNA"/>
</dbReference>
<evidence type="ECO:0000313" key="2">
    <source>
        <dbReference type="EMBL" id="RZD16679.1"/>
    </source>
</evidence>
<accession>A0A519BHF2</accession>
<feature type="chain" id="PRO_5022196299" description="DUF4138 domain-containing protein" evidence="1">
    <location>
        <begin position="22"/>
        <end position="300"/>
    </location>
</feature>
<organism evidence="2 3">
    <name type="scientific">Acididesulfobacter guangdongensis</name>
    <dbReference type="NCBI Taxonomy" id="2597225"/>
    <lineage>
        <taxon>Bacteria</taxon>
        <taxon>Deltaproteobacteria</taxon>
        <taxon>Candidatus Acidulodesulfobacterales</taxon>
        <taxon>Candidatus Acididesulfobacter</taxon>
    </lineage>
</organism>
<evidence type="ECO:0000256" key="1">
    <source>
        <dbReference type="SAM" id="SignalP"/>
    </source>
</evidence>
<protein>
    <recommendedName>
        <fullName evidence="4">DUF4138 domain-containing protein</fullName>
    </recommendedName>
</protein>
<dbReference type="Proteomes" id="UP000316562">
    <property type="component" value="Unassembled WGS sequence"/>
</dbReference>
<name>A0A519BHF2_ACIG2</name>
<keyword evidence="1" id="KW-0732">Signal</keyword>
<feature type="signal peptide" evidence="1">
    <location>
        <begin position="1"/>
        <end position="21"/>
    </location>
</feature>
<comment type="caution">
    <text evidence="2">The sequence shown here is derived from an EMBL/GenBank/DDBJ whole genome shotgun (WGS) entry which is preliminary data.</text>
</comment>
<proteinExistence type="predicted"/>
<dbReference type="AlphaFoldDB" id="A0A519BHF2"/>
<evidence type="ECO:0008006" key="4">
    <source>
        <dbReference type="Google" id="ProtNLM"/>
    </source>
</evidence>